<evidence type="ECO:0000313" key="1">
    <source>
        <dbReference type="Proteomes" id="UP000887578"/>
    </source>
</evidence>
<keyword evidence="1" id="KW-1185">Reference proteome</keyword>
<proteinExistence type="predicted"/>
<dbReference type="Proteomes" id="UP000887578">
    <property type="component" value="Unplaced"/>
</dbReference>
<reference evidence="2" key="1">
    <citation type="submission" date="2022-11" db="UniProtKB">
        <authorList>
            <consortium name="WormBaseParasite"/>
        </authorList>
    </citation>
    <scope>IDENTIFICATION</scope>
</reference>
<protein>
    <submittedName>
        <fullName evidence="2">Uncharacterized protein</fullName>
    </submittedName>
</protein>
<dbReference type="AlphaFoldDB" id="A0A914P9W7"/>
<organism evidence="1 2">
    <name type="scientific">Panagrolaimus davidi</name>
    <dbReference type="NCBI Taxonomy" id="227884"/>
    <lineage>
        <taxon>Eukaryota</taxon>
        <taxon>Metazoa</taxon>
        <taxon>Ecdysozoa</taxon>
        <taxon>Nematoda</taxon>
        <taxon>Chromadorea</taxon>
        <taxon>Rhabditida</taxon>
        <taxon>Tylenchina</taxon>
        <taxon>Panagrolaimomorpha</taxon>
        <taxon>Panagrolaimoidea</taxon>
        <taxon>Panagrolaimidae</taxon>
        <taxon>Panagrolaimus</taxon>
    </lineage>
</organism>
<dbReference type="WBParaSite" id="PDA_v2.g1432.t1">
    <property type="protein sequence ID" value="PDA_v2.g1432.t1"/>
    <property type="gene ID" value="PDA_v2.g1432"/>
</dbReference>
<sequence length="75" mass="9078">MYILNDGTEYLTKMNEMLEASNGSTVINLKYGRECENQTEFDKFMLEWMQENNYENCGNYLQRKQQIKKLFYEIV</sequence>
<evidence type="ECO:0000313" key="2">
    <source>
        <dbReference type="WBParaSite" id="PDA_v2.g1432.t1"/>
    </source>
</evidence>
<accession>A0A914P9W7</accession>
<name>A0A914P9W7_9BILA</name>